<gene>
    <name evidence="3" type="ORF">FQU76_19275</name>
</gene>
<proteinExistence type="predicted"/>
<dbReference type="OrthoDB" id="1190024at2"/>
<dbReference type="SMART" id="SM00860">
    <property type="entry name" value="SMI1_KNR4"/>
    <property type="match status" value="1"/>
</dbReference>
<evidence type="ECO:0000313" key="3">
    <source>
        <dbReference type="EMBL" id="QDY78279.1"/>
    </source>
</evidence>
<feature type="compositionally biased region" description="Basic and acidic residues" evidence="1">
    <location>
        <begin position="172"/>
        <end position="183"/>
    </location>
</feature>
<name>A0A5B8ILC6_9ACTN</name>
<reference evidence="3 4" key="1">
    <citation type="submission" date="2019-07" db="EMBL/GenBank/DDBJ databases">
        <authorList>
            <person name="Zhu P."/>
        </authorList>
    </citation>
    <scope>NUCLEOTIDE SEQUENCE [LARGE SCALE GENOMIC DNA]</scope>
    <source>
        <strain evidence="3 4">SSL-25</strain>
    </source>
</reference>
<evidence type="ECO:0000313" key="4">
    <source>
        <dbReference type="Proteomes" id="UP000320580"/>
    </source>
</evidence>
<organism evidence="3 4">
    <name type="scientific">Streptomyces qinzhouensis</name>
    <dbReference type="NCBI Taxonomy" id="2599401"/>
    <lineage>
        <taxon>Bacteria</taxon>
        <taxon>Bacillati</taxon>
        <taxon>Actinomycetota</taxon>
        <taxon>Actinomycetes</taxon>
        <taxon>Kitasatosporales</taxon>
        <taxon>Streptomycetaceae</taxon>
        <taxon>Streptomyces</taxon>
    </lineage>
</organism>
<evidence type="ECO:0000256" key="1">
    <source>
        <dbReference type="SAM" id="MobiDB-lite"/>
    </source>
</evidence>
<keyword evidence="4" id="KW-1185">Reference proteome</keyword>
<dbReference type="InterPro" id="IPR037883">
    <property type="entry name" value="Knr4/Smi1-like_sf"/>
</dbReference>
<evidence type="ECO:0000259" key="2">
    <source>
        <dbReference type="SMART" id="SM00860"/>
    </source>
</evidence>
<sequence length="270" mass="29796">MAGQERTGHPQRHDHDQQPQRGLRPRPPQGPPSPGCPLSRTAGETHSGGQGMEELIDAVGRGARWVGRAAVNLYELVGPTPDEEREPGKRKRRGRQRPLTEEELREAEADLGIALPEEYRAYLLDPPADGLLNPLSRTADGWRWATTYDIAYDLLATDFPHPDSYRAAGDSPENREPRQDDFPHDAAFDKAWTAWNAEEEEWQRRKNAGAIVLRDAGSGLPALLAVTGPLKGTVWFDGRANGGPILPLRRSGLPGTFGEWLAEGTPSKPW</sequence>
<dbReference type="SUPFAM" id="SSF160631">
    <property type="entry name" value="SMI1/KNR4-like"/>
    <property type="match status" value="1"/>
</dbReference>
<dbReference type="Pfam" id="PF09346">
    <property type="entry name" value="SMI1_KNR4"/>
    <property type="match status" value="1"/>
</dbReference>
<feature type="compositionally biased region" description="Basic and acidic residues" evidence="1">
    <location>
        <begin position="1"/>
        <end position="18"/>
    </location>
</feature>
<dbReference type="Proteomes" id="UP000320580">
    <property type="component" value="Chromosome"/>
</dbReference>
<feature type="compositionally biased region" description="Pro residues" evidence="1">
    <location>
        <begin position="25"/>
        <end position="35"/>
    </location>
</feature>
<feature type="region of interest" description="Disordered" evidence="1">
    <location>
        <begin position="164"/>
        <end position="183"/>
    </location>
</feature>
<feature type="domain" description="Knr4/Smi1-like" evidence="2">
    <location>
        <begin position="98"/>
        <end position="263"/>
    </location>
</feature>
<protein>
    <submittedName>
        <fullName evidence="3">SMI1/KNR4 family protein</fullName>
    </submittedName>
</protein>
<feature type="region of interest" description="Disordered" evidence="1">
    <location>
        <begin position="78"/>
        <end position="104"/>
    </location>
</feature>
<dbReference type="InterPro" id="IPR018958">
    <property type="entry name" value="Knr4/Smi1-like_dom"/>
</dbReference>
<dbReference type="EMBL" id="CP042266">
    <property type="protein sequence ID" value="QDY78279.1"/>
    <property type="molecule type" value="Genomic_DNA"/>
</dbReference>
<dbReference type="AlphaFoldDB" id="A0A5B8ILC6"/>
<feature type="region of interest" description="Disordered" evidence="1">
    <location>
        <begin position="1"/>
        <end position="55"/>
    </location>
</feature>
<accession>A0A5B8ILC6</accession>
<dbReference type="KEGG" id="sqz:FQU76_19275"/>